<gene>
    <name evidence="2" type="ORF">LUZ62_037534</name>
</gene>
<dbReference type="InterPro" id="IPR050942">
    <property type="entry name" value="F-box_BR-signaling"/>
</dbReference>
<dbReference type="InterPro" id="IPR001810">
    <property type="entry name" value="F-box_dom"/>
</dbReference>
<dbReference type="Proteomes" id="UP001140206">
    <property type="component" value="Chromosome 2"/>
</dbReference>
<evidence type="ECO:0000259" key="1">
    <source>
        <dbReference type="SMART" id="SM00256"/>
    </source>
</evidence>
<dbReference type="PANTHER" id="PTHR44259">
    <property type="entry name" value="OS07G0183000 PROTEIN-RELATED"/>
    <property type="match status" value="1"/>
</dbReference>
<name>A0AAV8F6I8_9POAL</name>
<dbReference type="EMBL" id="JAMFTS010000002">
    <property type="protein sequence ID" value="KAJ4786288.1"/>
    <property type="molecule type" value="Genomic_DNA"/>
</dbReference>
<dbReference type="InterPro" id="IPR005174">
    <property type="entry name" value="KIB1-4_b-propeller"/>
</dbReference>
<keyword evidence="3" id="KW-1185">Reference proteome</keyword>
<dbReference type="AlphaFoldDB" id="A0AAV8F6I8"/>
<feature type="domain" description="F-box" evidence="1">
    <location>
        <begin position="19"/>
        <end position="59"/>
    </location>
</feature>
<dbReference type="SMART" id="SM00256">
    <property type="entry name" value="FBOX"/>
    <property type="match status" value="1"/>
</dbReference>
<evidence type="ECO:0000313" key="2">
    <source>
        <dbReference type="EMBL" id="KAJ4786288.1"/>
    </source>
</evidence>
<organism evidence="2 3">
    <name type="scientific">Rhynchospora pubera</name>
    <dbReference type="NCBI Taxonomy" id="906938"/>
    <lineage>
        <taxon>Eukaryota</taxon>
        <taxon>Viridiplantae</taxon>
        <taxon>Streptophyta</taxon>
        <taxon>Embryophyta</taxon>
        <taxon>Tracheophyta</taxon>
        <taxon>Spermatophyta</taxon>
        <taxon>Magnoliopsida</taxon>
        <taxon>Liliopsida</taxon>
        <taxon>Poales</taxon>
        <taxon>Cyperaceae</taxon>
        <taxon>Cyperoideae</taxon>
        <taxon>Rhynchosporeae</taxon>
        <taxon>Rhynchospora</taxon>
    </lineage>
</organism>
<proteinExistence type="predicted"/>
<sequence length="387" mass="44737">MPKQGSSCSSSEFRDWANLPPEVVELISERVKSITDYVRFRAVCSPWRTTALPKPRQRLPPQLPWLMLPHCWNDLSWVSFDDVWESKTRRFHLPVTRDMEFCGCYRGWIMVADHLGKEVLLVNPLIQTRIQLPPFEAPVRRLGDDSDVPYYNTLFIYSRGYSGSFASGKMIFSTDLTDPNCLITVLLGGSWVICCRIGDPYWTRVDCCLSHQSSYSDVTYYNGRFYFLYDYDEGIAIIDSNGHEERIAPMPDLRRVRKYFVEGKSGVYVLAIRPEEKFELYQLLEQPMKLEPIVDTSDSTAIFYGDYYPCLAVSTDDLGSLDGDSVFMEHKCAYNDWKCAWNCAIGSRCNIYSAQRDEENNEHLGHGLDKKTRYLGDQVMRFQPSFL</sequence>
<evidence type="ECO:0000313" key="3">
    <source>
        <dbReference type="Proteomes" id="UP001140206"/>
    </source>
</evidence>
<dbReference type="Gene3D" id="1.20.1280.50">
    <property type="match status" value="1"/>
</dbReference>
<protein>
    <submittedName>
        <fullName evidence="2">F-box protein skip23</fullName>
    </submittedName>
</protein>
<comment type="caution">
    <text evidence="2">The sequence shown here is derived from an EMBL/GenBank/DDBJ whole genome shotgun (WGS) entry which is preliminary data.</text>
</comment>
<reference evidence="2" key="1">
    <citation type="submission" date="2022-08" db="EMBL/GenBank/DDBJ databases">
        <authorList>
            <person name="Marques A."/>
        </authorList>
    </citation>
    <scope>NUCLEOTIDE SEQUENCE</scope>
    <source>
        <strain evidence="2">RhyPub2mFocal</strain>
        <tissue evidence="2">Leaves</tissue>
    </source>
</reference>
<dbReference type="Pfam" id="PF03478">
    <property type="entry name" value="Beta-prop_KIB1-4"/>
    <property type="match status" value="1"/>
</dbReference>
<accession>A0AAV8F6I8</accession>